<accession>A0A319A9E9</accession>
<sequence>MPSKQIDDKLLLAGLETKWDSSDRLVVPSLSIPNSGMYDRPPLSPCPSYTSRASPTMSSPSSNEWKYNKPLPPVPHPQEKHFPSLHQAGSSVGESLPAYTPRPLTPRPMTPGSMSSRPTTPQPPMAPRPLTPRPVTPQPLQTRSMTPQPSLTRPMTQQPLNIRPMTPQPVKAQPMTPQASVSRPVAPKAMNPWAMMPRPQDQRSLNPEFSLAAAAALEAFPNEASWPQPVEAQPATGLYPPYNAEKGLFPPYSPNATASTQSRHDGPSKQPSKKSSEQRLFAKDTGEGKPIWRTLKAGVRRVITTKASSSGSKKSKSQIDRRASIILRMSSTPTQQQESGYQQQDWMQVAEKEDAERYQDAVSRMKNVLASLLEDGYSMDLILQAEANQKFLQSLFLRVQNDPLLGLDIAPPAPPTLPPLPHLNTHTYSHSVPPPSPAPTAPLPPLPFSSAHPAPTPSSPATTFKIRKTGIEDEDAWSYVGYEDDATMQDDGPSIHFFNLADDNSDTSSTFPRYTKMMAEIEDNLTKAFRPTRWSLTKPGLEDMTLQILLQLDELDDLFAFAQVNRATYQVFKRHELPLMQNTIRLQSPAAWEHRQISDVNSPESSEEEAFTAAVYYRHYIRDQRTLVTLKGLMMTHCRAVMRSASYTALSRPSSPAARKIDNAIWRVWTFCHLFGMQTGRDHDLDGQVSWLRGEVRSPFQPCPDPSDVCSVLFDPPPGFGEGNPGGLSVTDMQDMDEVWTCLKYVFGFLRGETERARRFGVFSNASNGHDTASAPNTEKRNQGMIMLHEWVWYLLTLGPEAVVELAPLGPDTHAETTFQRAMSRGWTRWSAPRAGATRSAFLTDALGRVSGGLRRLEELQRELWFNYL</sequence>
<dbReference type="OrthoDB" id="5376710at2759"/>
<reference evidence="2 3" key="1">
    <citation type="submission" date="2016-12" db="EMBL/GenBank/DDBJ databases">
        <title>The genomes of Aspergillus section Nigri reveals drivers in fungal speciation.</title>
        <authorList>
            <consortium name="DOE Joint Genome Institute"/>
            <person name="Vesth T.C."/>
            <person name="Nybo J."/>
            <person name="Theobald S."/>
            <person name="Brandl J."/>
            <person name="Frisvad J.C."/>
            <person name="Nielsen K.F."/>
            <person name="Lyhne E.K."/>
            <person name="Kogle M.E."/>
            <person name="Kuo A."/>
            <person name="Riley R."/>
            <person name="Clum A."/>
            <person name="Nolan M."/>
            <person name="Lipzen A."/>
            <person name="Salamov A."/>
            <person name="Henrissat B."/>
            <person name="Wiebenga A."/>
            <person name="De Vries R.P."/>
            <person name="Grigoriev I.V."/>
            <person name="Mortensen U.H."/>
            <person name="Andersen M.R."/>
            <person name="Baker S.E."/>
        </authorList>
    </citation>
    <scope>NUCLEOTIDE SEQUENCE [LARGE SCALE GENOMIC DNA]</scope>
    <source>
        <strain evidence="2 3">JOP 1030-1</strain>
    </source>
</reference>
<feature type="compositionally biased region" description="Pro residues" evidence="1">
    <location>
        <begin position="120"/>
        <end position="137"/>
    </location>
</feature>
<feature type="region of interest" description="Disordered" evidence="1">
    <location>
        <begin position="416"/>
        <end position="463"/>
    </location>
</feature>
<keyword evidence="3" id="KW-1185">Reference proteome</keyword>
<evidence type="ECO:0000313" key="2">
    <source>
        <dbReference type="EMBL" id="PYH48328.1"/>
    </source>
</evidence>
<feature type="compositionally biased region" description="Basic and acidic residues" evidence="1">
    <location>
        <begin position="274"/>
        <end position="287"/>
    </location>
</feature>
<dbReference type="RefSeq" id="XP_025434310.1">
    <property type="nucleotide sequence ID" value="XM_025571578.1"/>
</dbReference>
<feature type="region of interest" description="Disordered" evidence="1">
    <location>
        <begin position="28"/>
        <end position="184"/>
    </location>
</feature>
<name>A0A319A9E9_9EURO</name>
<feature type="compositionally biased region" description="Low complexity" evidence="1">
    <location>
        <begin position="50"/>
        <end position="62"/>
    </location>
</feature>
<feature type="compositionally biased region" description="Low complexity" evidence="1">
    <location>
        <begin position="448"/>
        <end position="463"/>
    </location>
</feature>
<evidence type="ECO:0000256" key="1">
    <source>
        <dbReference type="SAM" id="MobiDB-lite"/>
    </source>
</evidence>
<feature type="compositionally biased region" description="Polar residues" evidence="1">
    <location>
        <begin position="138"/>
        <end position="160"/>
    </location>
</feature>
<evidence type="ECO:0000313" key="3">
    <source>
        <dbReference type="Proteomes" id="UP000248349"/>
    </source>
</evidence>
<proteinExistence type="predicted"/>
<feature type="compositionally biased region" description="Low complexity" evidence="1">
    <location>
        <begin position="422"/>
        <end position="431"/>
    </location>
</feature>
<organism evidence="2 3">
    <name type="scientific">Aspergillus saccharolyticus JOP 1030-1</name>
    <dbReference type="NCBI Taxonomy" id="1450539"/>
    <lineage>
        <taxon>Eukaryota</taxon>
        <taxon>Fungi</taxon>
        <taxon>Dikarya</taxon>
        <taxon>Ascomycota</taxon>
        <taxon>Pezizomycotina</taxon>
        <taxon>Eurotiomycetes</taxon>
        <taxon>Eurotiomycetidae</taxon>
        <taxon>Eurotiales</taxon>
        <taxon>Aspergillaceae</taxon>
        <taxon>Aspergillus</taxon>
        <taxon>Aspergillus subgen. Circumdati</taxon>
    </lineage>
</organism>
<feature type="region of interest" description="Disordered" evidence="1">
    <location>
        <begin position="237"/>
        <end position="287"/>
    </location>
</feature>
<gene>
    <name evidence="2" type="ORF">BP01DRAFT_289406</name>
</gene>
<feature type="compositionally biased region" description="Pro residues" evidence="1">
    <location>
        <begin position="432"/>
        <end position="447"/>
    </location>
</feature>
<dbReference type="Proteomes" id="UP000248349">
    <property type="component" value="Unassembled WGS sequence"/>
</dbReference>
<dbReference type="AlphaFoldDB" id="A0A319A9E9"/>
<dbReference type="STRING" id="1450539.A0A319A9E9"/>
<protein>
    <submittedName>
        <fullName evidence="2">Uncharacterized protein</fullName>
    </submittedName>
</protein>
<dbReference type="EMBL" id="KZ821221">
    <property type="protein sequence ID" value="PYH48328.1"/>
    <property type="molecule type" value="Genomic_DNA"/>
</dbReference>
<dbReference type="GeneID" id="37072806"/>